<sequence length="572" mass="61974">MGRKAADKKTRGGGSKPAPKDDKKKSNKGSFVPKYAYFGKERLAAYPNEDGVCVYVGKGQDEKAFFTLENICACRSSKNEELCHRIGMGLALDAASLHNGTKVLHKHFGEAIPEDLQQQFHKTGLPKILEALASDAGQRFVQSIEVLDVGKTGQPREKAIKKAIKGFVEFLQDDDGTLRRNLARLASDAAALYLFAMTLLKDMALVSSPKEWAAKVEGKQSDEVKAWLRKPKDDAKLLAALVHELLAKVEKNEPAAGKKRKASDTSSMAKGSSEAADTGSGSGDGSGASKAASEESSSPAPAAVRNSSSKSSRSSSPQPPKKKKTKTSDKKDKKDAKKDPTKDAKKDAKKETNEKKDKTEEKNKKDEKEDAKDKKDKETEKPGRNEKDKKAKKEKELKAEKDRKKKEEQRAAEAATAAAEAEEEARTAAFTAWSASSVQEAAEQLEEAKASIGLLSGRFKKETMVNLTSLVPTAVLTQFPEVCVATAELAEVGGEWVSNKEAKPAIVMLTEVANTVAAFWAEHAEAPAASSKPGERVEVAEENESEEAKEEEKEAPKCGRRNLSLQRAKSAK</sequence>
<feature type="compositionally biased region" description="Basic and acidic residues" evidence="1">
    <location>
        <begin position="1"/>
        <end position="10"/>
    </location>
</feature>
<dbReference type="EMBL" id="CAMXCT030001395">
    <property type="protein sequence ID" value="CAL4776994.1"/>
    <property type="molecule type" value="Genomic_DNA"/>
</dbReference>
<dbReference type="Proteomes" id="UP001152797">
    <property type="component" value="Unassembled WGS sequence"/>
</dbReference>
<feature type="region of interest" description="Disordered" evidence="1">
    <location>
        <begin position="1"/>
        <end position="30"/>
    </location>
</feature>
<reference evidence="2" key="1">
    <citation type="submission" date="2022-10" db="EMBL/GenBank/DDBJ databases">
        <authorList>
            <person name="Chen Y."/>
            <person name="Dougan E. K."/>
            <person name="Chan C."/>
            <person name="Rhodes N."/>
            <person name="Thang M."/>
        </authorList>
    </citation>
    <scope>NUCLEOTIDE SEQUENCE</scope>
</reference>
<proteinExistence type="predicted"/>
<dbReference type="EMBL" id="CAMXCT020001395">
    <property type="protein sequence ID" value="CAL1143057.1"/>
    <property type="molecule type" value="Genomic_DNA"/>
</dbReference>
<name>A0A9P1CEJ9_9DINO</name>
<feature type="region of interest" description="Disordered" evidence="1">
    <location>
        <begin position="525"/>
        <end position="572"/>
    </location>
</feature>
<dbReference type="AlphaFoldDB" id="A0A9P1CEJ9"/>
<keyword evidence="4" id="KW-1185">Reference proteome</keyword>
<accession>A0A9P1CEJ9</accession>
<reference evidence="3" key="2">
    <citation type="submission" date="2024-04" db="EMBL/GenBank/DDBJ databases">
        <authorList>
            <person name="Chen Y."/>
            <person name="Shah S."/>
            <person name="Dougan E. K."/>
            <person name="Thang M."/>
            <person name="Chan C."/>
        </authorList>
    </citation>
    <scope>NUCLEOTIDE SEQUENCE [LARGE SCALE GENOMIC DNA]</scope>
</reference>
<dbReference type="OrthoDB" id="422250at2759"/>
<feature type="region of interest" description="Disordered" evidence="1">
    <location>
        <begin position="253"/>
        <end position="423"/>
    </location>
</feature>
<feature type="compositionally biased region" description="Low complexity" evidence="1">
    <location>
        <begin position="287"/>
        <end position="316"/>
    </location>
</feature>
<protein>
    <submittedName>
        <fullName evidence="2">Uncharacterized protein</fullName>
    </submittedName>
</protein>
<dbReference type="EMBL" id="CAMXCT010001395">
    <property type="protein sequence ID" value="CAI3989682.1"/>
    <property type="molecule type" value="Genomic_DNA"/>
</dbReference>
<feature type="compositionally biased region" description="Acidic residues" evidence="1">
    <location>
        <begin position="540"/>
        <end position="549"/>
    </location>
</feature>
<organism evidence="2">
    <name type="scientific">Cladocopium goreaui</name>
    <dbReference type="NCBI Taxonomy" id="2562237"/>
    <lineage>
        <taxon>Eukaryota</taxon>
        <taxon>Sar</taxon>
        <taxon>Alveolata</taxon>
        <taxon>Dinophyceae</taxon>
        <taxon>Suessiales</taxon>
        <taxon>Symbiodiniaceae</taxon>
        <taxon>Cladocopium</taxon>
    </lineage>
</organism>
<evidence type="ECO:0000313" key="3">
    <source>
        <dbReference type="EMBL" id="CAL1143057.1"/>
    </source>
</evidence>
<comment type="caution">
    <text evidence="2">The sequence shown here is derived from an EMBL/GenBank/DDBJ whole genome shotgun (WGS) entry which is preliminary data.</text>
</comment>
<feature type="compositionally biased region" description="Basic and acidic residues" evidence="1">
    <location>
        <begin position="326"/>
        <end position="411"/>
    </location>
</feature>
<feature type="compositionally biased region" description="Polar residues" evidence="1">
    <location>
        <begin position="563"/>
        <end position="572"/>
    </location>
</feature>
<evidence type="ECO:0000313" key="4">
    <source>
        <dbReference type="Proteomes" id="UP001152797"/>
    </source>
</evidence>
<evidence type="ECO:0000256" key="1">
    <source>
        <dbReference type="SAM" id="MobiDB-lite"/>
    </source>
</evidence>
<gene>
    <name evidence="2" type="ORF">C1SCF055_LOCUS16737</name>
</gene>
<evidence type="ECO:0000313" key="2">
    <source>
        <dbReference type="EMBL" id="CAI3989682.1"/>
    </source>
</evidence>